<sequence>MASSIRMDTLPASGRVLSTQFKWFPRGDINEPIVSSCVRHIHRPIDQAVTKLNEGRRSEIEKWQIQMSTFPHFDAQICYLHAELSDHDSLDSDRQYRPDSRAFPRLLKRVVALNDKVQQEKATMIPRLEDLVTDLVAQRQPVTITIKVNRKKRSRDTFEEDERQESEHRSKRSKVSGEIVQANAKKRRRDSVLDSGHNAAEEAERSAKRAKHHVDAEFGADLPDVGSCSPRPSQRKAATKLSNQEPGTSQALRPTDGTSKPRLSTEPVATEVSSQESSISQAPLPTDDTSGTRQSPEPGASDSSNEQPNEEEEEDPGADLCRFNAAMSEGLGIHWDIYDVHQFQWLVLILEWQFLQVFDPELEQQLREENLRAHQAAQEILDESSEDDKSSDEESEDDEDLEEVQNQALLDAYAVEPALAAVAAVRAVFQVEHHHDCTLSEEIVQAERQVTHWLAVRDRQTNRLLWAKYNQYFYDGRQDFEDMLNSQQMWALEGGICSQTCAWH</sequence>
<evidence type="ECO:0000313" key="3">
    <source>
        <dbReference type="Proteomes" id="UP000660729"/>
    </source>
</evidence>
<feature type="compositionally biased region" description="Acidic residues" evidence="1">
    <location>
        <begin position="308"/>
        <end position="317"/>
    </location>
</feature>
<dbReference type="Proteomes" id="UP000660729">
    <property type="component" value="Unassembled WGS sequence"/>
</dbReference>
<organism evidence="2 3">
    <name type="scientific">Pseudocercospora fuligena</name>
    <dbReference type="NCBI Taxonomy" id="685502"/>
    <lineage>
        <taxon>Eukaryota</taxon>
        <taxon>Fungi</taxon>
        <taxon>Dikarya</taxon>
        <taxon>Ascomycota</taxon>
        <taxon>Pezizomycotina</taxon>
        <taxon>Dothideomycetes</taxon>
        <taxon>Dothideomycetidae</taxon>
        <taxon>Mycosphaerellales</taxon>
        <taxon>Mycosphaerellaceae</taxon>
        <taxon>Pseudocercospora</taxon>
    </lineage>
</organism>
<feature type="compositionally biased region" description="Acidic residues" evidence="1">
    <location>
        <begin position="380"/>
        <end position="402"/>
    </location>
</feature>
<feature type="compositionally biased region" description="Polar residues" evidence="1">
    <location>
        <begin position="271"/>
        <end position="295"/>
    </location>
</feature>
<accession>A0A8H6VMG1</accession>
<dbReference type="EMBL" id="JABCIY010000007">
    <property type="protein sequence ID" value="KAF7197773.1"/>
    <property type="molecule type" value="Genomic_DNA"/>
</dbReference>
<evidence type="ECO:0000313" key="2">
    <source>
        <dbReference type="EMBL" id="KAF7197773.1"/>
    </source>
</evidence>
<dbReference type="AlphaFoldDB" id="A0A8H6VMG1"/>
<feature type="region of interest" description="Disordered" evidence="1">
    <location>
        <begin position="378"/>
        <end position="402"/>
    </location>
</feature>
<comment type="caution">
    <text evidence="2">The sequence shown here is derived from an EMBL/GenBank/DDBJ whole genome shotgun (WGS) entry which is preliminary data.</text>
</comment>
<protein>
    <submittedName>
        <fullName evidence="2">Uncharacterized protein</fullName>
    </submittedName>
</protein>
<feature type="compositionally biased region" description="Polar residues" evidence="1">
    <location>
        <begin position="240"/>
        <end position="262"/>
    </location>
</feature>
<evidence type="ECO:0000256" key="1">
    <source>
        <dbReference type="SAM" id="MobiDB-lite"/>
    </source>
</evidence>
<dbReference type="OrthoDB" id="3648799at2759"/>
<keyword evidence="3" id="KW-1185">Reference proteome</keyword>
<reference evidence="2" key="1">
    <citation type="submission" date="2020-04" db="EMBL/GenBank/DDBJ databases">
        <title>Draft genome resource of the tomato pathogen Pseudocercospora fuligena.</title>
        <authorList>
            <person name="Zaccaron A."/>
        </authorList>
    </citation>
    <scope>NUCLEOTIDE SEQUENCE</scope>
    <source>
        <strain evidence="2">PF001</strain>
    </source>
</reference>
<feature type="region of interest" description="Disordered" evidence="1">
    <location>
        <begin position="151"/>
        <end position="317"/>
    </location>
</feature>
<name>A0A8H6VMG1_9PEZI</name>
<proteinExistence type="predicted"/>
<gene>
    <name evidence="2" type="ORF">HII31_00862</name>
</gene>